<dbReference type="EMBL" id="CAXKWB010065618">
    <property type="protein sequence ID" value="CAL4188930.1"/>
    <property type="molecule type" value="Genomic_DNA"/>
</dbReference>
<dbReference type="CDD" id="cd21936">
    <property type="entry name" value="ZIP_TSC22D"/>
    <property type="match status" value="1"/>
</dbReference>
<keyword evidence="4" id="KW-1185">Reference proteome</keyword>
<feature type="region of interest" description="Disordered" evidence="2">
    <location>
        <begin position="65"/>
        <end position="140"/>
    </location>
</feature>
<evidence type="ECO:0000256" key="2">
    <source>
        <dbReference type="SAM" id="MobiDB-lite"/>
    </source>
</evidence>
<dbReference type="SUPFAM" id="SSF58026">
    <property type="entry name" value="Delta-sleep-inducing peptide immunoreactive peptide"/>
    <property type="match status" value="1"/>
</dbReference>
<dbReference type="PANTHER" id="PTHR46745">
    <property type="entry name" value="TSC22 DOMAIN FAMILY PROTEIN 1"/>
    <property type="match status" value="1"/>
</dbReference>
<dbReference type="GO" id="GO:0008284">
    <property type="term" value="P:positive regulation of cell population proliferation"/>
    <property type="evidence" value="ECO:0007669"/>
    <property type="project" value="TreeGrafter"/>
</dbReference>
<feature type="compositionally biased region" description="Low complexity" evidence="2">
    <location>
        <begin position="112"/>
        <end position="135"/>
    </location>
</feature>
<organism evidence="3 4">
    <name type="scientific">Meganyctiphanes norvegica</name>
    <name type="common">Northern krill</name>
    <name type="synonym">Thysanopoda norvegica</name>
    <dbReference type="NCBI Taxonomy" id="48144"/>
    <lineage>
        <taxon>Eukaryota</taxon>
        <taxon>Metazoa</taxon>
        <taxon>Ecdysozoa</taxon>
        <taxon>Arthropoda</taxon>
        <taxon>Crustacea</taxon>
        <taxon>Multicrustacea</taxon>
        <taxon>Malacostraca</taxon>
        <taxon>Eumalacostraca</taxon>
        <taxon>Eucarida</taxon>
        <taxon>Euphausiacea</taxon>
        <taxon>Euphausiidae</taxon>
        <taxon>Meganyctiphanes</taxon>
    </lineage>
</organism>
<dbReference type="GO" id="GO:0006357">
    <property type="term" value="P:regulation of transcription by RNA polymerase II"/>
    <property type="evidence" value="ECO:0007669"/>
    <property type="project" value="InterPro"/>
</dbReference>
<evidence type="ECO:0000313" key="4">
    <source>
        <dbReference type="Proteomes" id="UP001497623"/>
    </source>
</evidence>
<sequence length="219" mass="24639">MQMDTMHCGFHPAGPGQGLGVAAHGVPISPPATPTNEMSRTPEYSSCEDQYNNHHRYAQTDYHNTHYGVQDDPYGAPAFSPPESPQETPICSPDHSPMHLSTLPFDADNDTNSNYSTNSSRKSSTTSNKSSSSSSRNRKSSYVYDVRLTDEQFLFLVPDLDLVKSHLMFAVREEVEVLKEKITELMERINQLEYENTVLKQYATNEALQQIQQHHNSNT</sequence>
<comment type="caution">
    <text evidence="3">The sequence shown here is derived from an EMBL/GenBank/DDBJ whole genome shotgun (WGS) entry which is preliminary data.</text>
</comment>
<feature type="compositionally biased region" description="Polar residues" evidence="2">
    <location>
        <begin position="34"/>
        <end position="48"/>
    </location>
</feature>
<dbReference type="GO" id="GO:0043066">
    <property type="term" value="P:negative regulation of apoptotic process"/>
    <property type="evidence" value="ECO:0007669"/>
    <property type="project" value="TreeGrafter"/>
</dbReference>
<keyword evidence="1" id="KW-0175">Coiled coil</keyword>
<dbReference type="GO" id="GO:0005829">
    <property type="term" value="C:cytosol"/>
    <property type="evidence" value="ECO:0007669"/>
    <property type="project" value="TreeGrafter"/>
</dbReference>
<dbReference type="PANTHER" id="PTHR46745:SF1">
    <property type="entry name" value="TSC22 DOMAIN FAMILY PROTEIN 1"/>
    <property type="match status" value="1"/>
</dbReference>
<gene>
    <name evidence="3" type="ORF">MNOR_LOCUS36343</name>
</gene>
<dbReference type="InterPro" id="IPR000580">
    <property type="entry name" value="TSC22/Bun"/>
</dbReference>
<feature type="region of interest" description="Disordered" evidence="2">
    <location>
        <begin position="28"/>
        <end position="48"/>
    </location>
</feature>
<proteinExistence type="predicted"/>
<dbReference type="Pfam" id="PF01166">
    <property type="entry name" value="TSC22"/>
    <property type="match status" value="1"/>
</dbReference>
<dbReference type="Proteomes" id="UP001497623">
    <property type="component" value="Unassembled WGS sequence"/>
</dbReference>
<evidence type="ECO:0000256" key="1">
    <source>
        <dbReference type="SAM" id="Coils"/>
    </source>
</evidence>
<reference evidence="3 4" key="1">
    <citation type="submission" date="2024-05" db="EMBL/GenBank/DDBJ databases">
        <authorList>
            <person name="Wallberg A."/>
        </authorList>
    </citation>
    <scope>NUCLEOTIDE SEQUENCE [LARGE SCALE GENOMIC DNA]</scope>
</reference>
<accession>A0AAV2SHD0</accession>
<dbReference type="GO" id="GO:0005634">
    <property type="term" value="C:nucleus"/>
    <property type="evidence" value="ECO:0007669"/>
    <property type="project" value="TreeGrafter"/>
</dbReference>
<evidence type="ECO:0000313" key="3">
    <source>
        <dbReference type="EMBL" id="CAL4188930.1"/>
    </source>
</evidence>
<dbReference type="Gene3D" id="1.20.5.490">
    <property type="entry name" value="Single helix bin"/>
    <property type="match status" value="1"/>
</dbReference>
<feature type="coiled-coil region" evidence="1">
    <location>
        <begin position="168"/>
        <end position="195"/>
    </location>
</feature>
<protein>
    <submittedName>
        <fullName evidence="3">Uncharacterized protein</fullName>
    </submittedName>
</protein>
<name>A0AAV2SHD0_MEGNR</name>
<dbReference type="AlphaFoldDB" id="A0AAV2SHD0"/>